<evidence type="ECO:0000313" key="2">
    <source>
        <dbReference type="Proteomes" id="UP000324222"/>
    </source>
</evidence>
<proteinExistence type="predicted"/>
<name>A0A5B7FU16_PORTR</name>
<keyword evidence="2" id="KW-1185">Reference proteome</keyword>
<sequence>MLCYTFDLAVSPQGPSQSSPVLSAQPSKPRELVQDVCRSGEEPLSLLYLNL</sequence>
<accession>A0A5B7FU16</accession>
<dbReference type="EMBL" id="VSRR010008536">
    <property type="protein sequence ID" value="MPC48887.1"/>
    <property type="molecule type" value="Genomic_DNA"/>
</dbReference>
<dbReference type="Proteomes" id="UP000324222">
    <property type="component" value="Unassembled WGS sequence"/>
</dbReference>
<comment type="caution">
    <text evidence="1">The sequence shown here is derived from an EMBL/GenBank/DDBJ whole genome shotgun (WGS) entry which is preliminary data.</text>
</comment>
<reference evidence="1 2" key="1">
    <citation type="submission" date="2019-05" db="EMBL/GenBank/DDBJ databases">
        <title>Another draft genome of Portunus trituberculatus and its Hox gene families provides insights of decapod evolution.</title>
        <authorList>
            <person name="Jeong J.-H."/>
            <person name="Song I."/>
            <person name="Kim S."/>
            <person name="Choi T."/>
            <person name="Kim D."/>
            <person name="Ryu S."/>
            <person name="Kim W."/>
        </authorList>
    </citation>
    <scope>NUCLEOTIDE SEQUENCE [LARGE SCALE GENOMIC DNA]</scope>
    <source>
        <tissue evidence="1">Muscle</tissue>
    </source>
</reference>
<protein>
    <submittedName>
        <fullName evidence="1">Uncharacterized protein</fullName>
    </submittedName>
</protein>
<evidence type="ECO:0000313" key="1">
    <source>
        <dbReference type="EMBL" id="MPC48887.1"/>
    </source>
</evidence>
<organism evidence="1 2">
    <name type="scientific">Portunus trituberculatus</name>
    <name type="common">Swimming crab</name>
    <name type="synonym">Neptunus trituberculatus</name>
    <dbReference type="NCBI Taxonomy" id="210409"/>
    <lineage>
        <taxon>Eukaryota</taxon>
        <taxon>Metazoa</taxon>
        <taxon>Ecdysozoa</taxon>
        <taxon>Arthropoda</taxon>
        <taxon>Crustacea</taxon>
        <taxon>Multicrustacea</taxon>
        <taxon>Malacostraca</taxon>
        <taxon>Eumalacostraca</taxon>
        <taxon>Eucarida</taxon>
        <taxon>Decapoda</taxon>
        <taxon>Pleocyemata</taxon>
        <taxon>Brachyura</taxon>
        <taxon>Eubrachyura</taxon>
        <taxon>Portunoidea</taxon>
        <taxon>Portunidae</taxon>
        <taxon>Portuninae</taxon>
        <taxon>Portunus</taxon>
    </lineage>
</organism>
<dbReference type="AlphaFoldDB" id="A0A5B7FU16"/>
<gene>
    <name evidence="1" type="ORF">E2C01_042673</name>
</gene>